<protein>
    <recommendedName>
        <fullName evidence="5">Secreted protein</fullName>
    </recommendedName>
</protein>
<reference evidence="4" key="1">
    <citation type="journal article" date="2017" name="Genome Biol.">
        <title>Comparative genomics reveals high biological diversity and specific adaptations in the industrially and medically important fungal genus Aspergillus.</title>
        <authorList>
            <person name="de Vries R.P."/>
            <person name="Riley R."/>
            <person name="Wiebenga A."/>
            <person name="Aguilar-Osorio G."/>
            <person name="Amillis S."/>
            <person name="Uchima C.A."/>
            <person name="Anderluh G."/>
            <person name="Asadollahi M."/>
            <person name="Askin M."/>
            <person name="Barry K."/>
            <person name="Battaglia E."/>
            <person name="Bayram O."/>
            <person name="Benocci T."/>
            <person name="Braus-Stromeyer S.A."/>
            <person name="Caldana C."/>
            <person name="Canovas D."/>
            <person name="Cerqueira G.C."/>
            <person name="Chen F."/>
            <person name="Chen W."/>
            <person name="Choi C."/>
            <person name="Clum A."/>
            <person name="Dos Santos R.A."/>
            <person name="Damasio A.R."/>
            <person name="Diallinas G."/>
            <person name="Emri T."/>
            <person name="Fekete E."/>
            <person name="Flipphi M."/>
            <person name="Freyberg S."/>
            <person name="Gallo A."/>
            <person name="Gournas C."/>
            <person name="Habgood R."/>
            <person name="Hainaut M."/>
            <person name="Harispe M.L."/>
            <person name="Henrissat B."/>
            <person name="Hilden K.S."/>
            <person name="Hope R."/>
            <person name="Hossain A."/>
            <person name="Karabika E."/>
            <person name="Karaffa L."/>
            <person name="Karanyi Z."/>
            <person name="Krasevec N."/>
            <person name="Kuo A."/>
            <person name="Kusch H."/>
            <person name="LaButti K."/>
            <person name="Lagendijk E.L."/>
            <person name="Lapidus A."/>
            <person name="Levasseur A."/>
            <person name="Lindquist E."/>
            <person name="Lipzen A."/>
            <person name="Logrieco A.F."/>
            <person name="MacCabe A."/>
            <person name="Maekelae M.R."/>
            <person name="Malavazi I."/>
            <person name="Melin P."/>
            <person name="Meyer V."/>
            <person name="Mielnichuk N."/>
            <person name="Miskei M."/>
            <person name="Molnar A.P."/>
            <person name="Mule G."/>
            <person name="Ngan C.Y."/>
            <person name="Orejas M."/>
            <person name="Orosz E."/>
            <person name="Ouedraogo J.P."/>
            <person name="Overkamp K.M."/>
            <person name="Park H.-S."/>
            <person name="Perrone G."/>
            <person name="Piumi F."/>
            <person name="Punt P.J."/>
            <person name="Ram A.F."/>
            <person name="Ramon A."/>
            <person name="Rauscher S."/>
            <person name="Record E."/>
            <person name="Riano-Pachon D.M."/>
            <person name="Robert V."/>
            <person name="Roehrig J."/>
            <person name="Ruller R."/>
            <person name="Salamov A."/>
            <person name="Salih N.S."/>
            <person name="Samson R.A."/>
            <person name="Sandor E."/>
            <person name="Sanguinetti M."/>
            <person name="Schuetze T."/>
            <person name="Sepcic K."/>
            <person name="Shelest E."/>
            <person name="Sherlock G."/>
            <person name="Sophianopoulou V."/>
            <person name="Squina F.M."/>
            <person name="Sun H."/>
            <person name="Susca A."/>
            <person name="Todd R.B."/>
            <person name="Tsang A."/>
            <person name="Unkles S.E."/>
            <person name="van de Wiele N."/>
            <person name="van Rossen-Uffink D."/>
            <person name="Oliveira J.V."/>
            <person name="Vesth T.C."/>
            <person name="Visser J."/>
            <person name="Yu J.-H."/>
            <person name="Zhou M."/>
            <person name="Andersen M.R."/>
            <person name="Archer D.B."/>
            <person name="Baker S.E."/>
            <person name="Benoit I."/>
            <person name="Brakhage A.A."/>
            <person name="Braus G.H."/>
            <person name="Fischer R."/>
            <person name="Frisvad J.C."/>
            <person name="Goldman G.H."/>
            <person name="Houbraken J."/>
            <person name="Oakley B."/>
            <person name="Pocsi I."/>
            <person name="Scazzocchio C."/>
            <person name="Seiboth B."/>
            <person name="vanKuyk P.A."/>
            <person name="Wortman J."/>
            <person name="Dyer P.S."/>
            <person name="Grigoriev I.V."/>
        </authorList>
    </citation>
    <scope>NUCLEOTIDE SEQUENCE [LARGE SCALE GENOMIC DNA]</scope>
    <source>
        <strain evidence="4">CBS 506.65</strain>
    </source>
</reference>
<evidence type="ECO:0000256" key="1">
    <source>
        <dbReference type="SAM" id="MobiDB-lite"/>
    </source>
</evidence>
<dbReference type="AlphaFoldDB" id="A0A1L9SNL1"/>
<proteinExistence type="predicted"/>
<evidence type="ECO:0008006" key="5">
    <source>
        <dbReference type="Google" id="ProtNLM"/>
    </source>
</evidence>
<evidence type="ECO:0000256" key="2">
    <source>
        <dbReference type="SAM" id="SignalP"/>
    </source>
</evidence>
<feature type="region of interest" description="Disordered" evidence="1">
    <location>
        <begin position="60"/>
        <end position="88"/>
    </location>
</feature>
<dbReference type="GeneID" id="34609679"/>
<keyword evidence="2" id="KW-0732">Signal</keyword>
<sequence length="88" mass="9446">MVMGVGVLSRLSVAGRGLWLCSACACNERRQAVERRFRATHVTCHADKAGTVRIWFGASQRRDTRGQTGRGLQLGGSRQRTGLSGGAS</sequence>
<evidence type="ECO:0000313" key="3">
    <source>
        <dbReference type="EMBL" id="OJJ48849.1"/>
    </source>
</evidence>
<accession>A0A1L9SNL1</accession>
<keyword evidence="4" id="KW-1185">Reference proteome</keyword>
<feature type="chain" id="PRO_5009887556" description="Secreted protein" evidence="2">
    <location>
        <begin position="24"/>
        <end position="88"/>
    </location>
</feature>
<organism evidence="3 4">
    <name type="scientific">Penicilliopsis zonata CBS 506.65</name>
    <dbReference type="NCBI Taxonomy" id="1073090"/>
    <lineage>
        <taxon>Eukaryota</taxon>
        <taxon>Fungi</taxon>
        <taxon>Dikarya</taxon>
        <taxon>Ascomycota</taxon>
        <taxon>Pezizomycotina</taxon>
        <taxon>Eurotiomycetes</taxon>
        <taxon>Eurotiomycetidae</taxon>
        <taxon>Eurotiales</taxon>
        <taxon>Aspergillaceae</taxon>
        <taxon>Penicilliopsis</taxon>
    </lineage>
</organism>
<name>A0A1L9SNL1_9EURO</name>
<feature type="signal peptide" evidence="2">
    <location>
        <begin position="1"/>
        <end position="23"/>
    </location>
</feature>
<dbReference type="RefSeq" id="XP_022583359.1">
    <property type="nucleotide sequence ID" value="XM_022723214.1"/>
</dbReference>
<evidence type="ECO:0000313" key="4">
    <source>
        <dbReference type="Proteomes" id="UP000184188"/>
    </source>
</evidence>
<gene>
    <name evidence="3" type="ORF">ASPZODRAFT_1331913</name>
</gene>
<dbReference type="Proteomes" id="UP000184188">
    <property type="component" value="Unassembled WGS sequence"/>
</dbReference>
<dbReference type="EMBL" id="KV878338">
    <property type="protein sequence ID" value="OJJ48849.1"/>
    <property type="molecule type" value="Genomic_DNA"/>
</dbReference>
<dbReference type="VEuPathDB" id="FungiDB:ASPZODRAFT_1331913"/>